<dbReference type="AlphaFoldDB" id="A0A1I6DGE4"/>
<keyword evidence="2" id="KW-1185">Reference proteome</keyword>
<proteinExistence type="predicted"/>
<evidence type="ECO:0000313" key="1">
    <source>
        <dbReference type="EMBL" id="SFR04513.1"/>
    </source>
</evidence>
<dbReference type="OrthoDB" id="7858187at2"/>
<dbReference type="RefSeq" id="WP_092078052.1">
    <property type="nucleotide sequence ID" value="NZ_FOYI01000003.1"/>
</dbReference>
<organism evidence="1 2">
    <name type="scientific">Poseidonocella sedimentorum</name>
    <dbReference type="NCBI Taxonomy" id="871652"/>
    <lineage>
        <taxon>Bacteria</taxon>
        <taxon>Pseudomonadati</taxon>
        <taxon>Pseudomonadota</taxon>
        <taxon>Alphaproteobacteria</taxon>
        <taxon>Rhodobacterales</taxon>
        <taxon>Roseobacteraceae</taxon>
        <taxon>Poseidonocella</taxon>
    </lineage>
</organism>
<name>A0A1I6DGE4_9RHOB</name>
<protein>
    <recommendedName>
        <fullName evidence="3">Immunity protein 22</fullName>
    </recommendedName>
</protein>
<accession>A0A1I6DGE4</accession>
<dbReference type="Proteomes" id="UP000199302">
    <property type="component" value="Unassembled WGS sequence"/>
</dbReference>
<gene>
    <name evidence="1" type="ORF">SAMN04515673_103190</name>
</gene>
<dbReference type="EMBL" id="FOYI01000003">
    <property type="protein sequence ID" value="SFR04513.1"/>
    <property type="molecule type" value="Genomic_DNA"/>
</dbReference>
<evidence type="ECO:0008006" key="3">
    <source>
        <dbReference type="Google" id="ProtNLM"/>
    </source>
</evidence>
<sequence length="127" mass="14381">MTQIWVGYSETLSFSDLISTYIDPYWGPFEDEYAGELVGQFELEFGASANDPGSFEVYGMTPENENIFGLDYVLAGFPFDEVPVGLSMIDWSKARTVFFIMNVNAPKQMTDGRVSITDVLNVKFEWE</sequence>
<reference evidence="1 2" key="1">
    <citation type="submission" date="2016-10" db="EMBL/GenBank/DDBJ databases">
        <authorList>
            <person name="de Groot N.N."/>
        </authorList>
    </citation>
    <scope>NUCLEOTIDE SEQUENCE [LARGE SCALE GENOMIC DNA]</scope>
    <source>
        <strain evidence="2">KMM 9023,NRIC 0796,JCM 17311,KCTC 23692</strain>
    </source>
</reference>
<evidence type="ECO:0000313" key="2">
    <source>
        <dbReference type="Proteomes" id="UP000199302"/>
    </source>
</evidence>